<accession>A0ABY1WUL7</accession>
<dbReference type="GO" id="GO:0008859">
    <property type="term" value="F:exoribonuclease II activity"/>
    <property type="evidence" value="ECO:0007669"/>
    <property type="project" value="UniProtKB-EC"/>
</dbReference>
<dbReference type="SMART" id="SM00357">
    <property type="entry name" value="CSP"/>
    <property type="match status" value="1"/>
</dbReference>
<dbReference type="NCBIfam" id="NF003455">
    <property type="entry name" value="PRK05054.1"/>
    <property type="match status" value="1"/>
</dbReference>
<dbReference type="Gene3D" id="2.40.50.140">
    <property type="entry name" value="Nucleic acid-binding proteins"/>
    <property type="match status" value="2"/>
</dbReference>
<name>A0ABY1WUL7_9GAMM</name>
<dbReference type="InterPro" id="IPR001900">
    <property type="entry name" value="RNase_II/R"/>
</dbReference>
<evidence type="ECO:0000256" key="3">
    <source>
        <dbReference type="ARBA" id="ARBA00009925"/>
    </source>
</evidence>
<sequence>MFKDNPLLQQLKSEIKAAAPKVEGTIRGTDKSYGFLETDKGKRYFVPPPAMKTVLHGDRVVAVLRKDGEKESVEPDSLLEAGLDRFIARIKYRKDRRPALVADHPQIKTQINARNDAGQDVTFEEGDWVVARLQRHPLKGDNTFFASIERKITSANDKLAAWKVVPATHELPDQPPAEQAYEQLQDESERLDLTEQPFFTIDSASTKDMDDALMIRETGNGWELTIAIADPTAYIADGSALDEEAKQRAFTLYLPGHNVSMLPPKLSEELCSLVAGEKRPALCCRVTINEDGALSGNSEFFLAWIKSQHKLSYSNVAAFLDDNTAQSSDNDTLNWQPDDALSAQLKALHQFTLARSNWRHEHALIFPERPDYRFEVNAQGEVEAIHVEHRNIAHRMVEESMLVANVSAANWLKAELNSGIFNVHNGLDPEKVDDVIAIVNEQGGNFNRETLLTLDGFCDLRRWLDAQETGYLDARIRSKQSYSLIHYEPGPHYGLGFESYATWTSPIRKYGDMINHRLLKAVLANKTEVVLKPTAELVDHLTLQRKRNRQAERSMSDWLYVNFLEKAVKEKTEFGAEIIDLNRGGARVRLLDNGAMAFVPASLIHSKKEELEIDRDAGTLKIKQEVALKLADQITVVLTEARSATRSLVARLAETLS</sequence>
<dbReference type="SMART" id="SM00955">
    <property type="entry name" value="RNB"/>
    <property type="match status" value="1"/>
</dbReference>
<dbReference type="InterPro" id="IPR013223">
    <property type="entry name" value="RNase_B_OB_dom"/>
</dbReference>
<keyword evidence="4" id="KW-0963">Cytoplasm</keyword>
<dbReference type="InterPro" id="IPR011804">
    <property type="entry name" value="RNase_II"/>
</dbReference>
<reference evidence="13" key="1">
    <citation type="submission" date="2019-02" db="EMBL/GenBank/DDBJ databases">
        <title>Draft genome sequence of Muricauda sp. 176CP4-71.</title>
        <authorList>
            <person name="Park J.-S."/>
        </authorList>
    </citation>
    <scope>NUCLEOTIDE SEQUENCE [LARGE SCALE GENOMIC DNA]</scope>
    <source>
        <strain evidence="13">176GS2-150</strain>
    </source>
</reference>
<dbReference type="InterPro" id="IPR022966">
    <property type="entry name" value="RNase_II/R_CS"/>
</dbReference>
<organism evidence="12 13">
    <name type="scientific">Corallincola spongiicola</name>
    <dbReference type="NCBI Taxonomy" id="2520508"/>
    <lineage>
        <taxon>Bacteria</taxon>
        <taxon>Pseudomonadati</taxon>
        <taxon>Pseudomonadota</taxon>
        <taxon>Gammaproteobacteria</taxon>
        <taxon>Alteromonadales</taxon>
        <taxon>Psychromonadaceae</taxon>
        <taxon>Corallincola</taxon>
    </lineage>
</organism>
<keyword evidence="13" id="KW-1185">Reference proteome</keyword>
<proteinExistence type="inferred from homology"/>
<evidence type="ECO:0000256" key="9">
    <source>
        <dbReference type="NCBIfam" id="TIGR02062"/>
    </source>
</evidence>
<dbReference type="Pfam" id="PF08206">
    <property type="entry name" value="OB_RNB"/>
    <property type="match status" value="1"/>
</dbReference>
<dbReference type="Pfam" id="PF00773">
    <property type="entry name" value="RNB"/>
    <property type="match status" value="1"/>
</dbReference>
<evidence type="ECO:0000259" key="10">
    <source>
        <dbReference type="SMART" id="SM00357"/>
    </source>
</evidence>
<keyword evidence="6 12" id="KW-0378">Hydrolase</keyword>
<evidence type="ECO:0000313" key="12">
    <source>
        <dbReference type="EMBL" id="TAA48446.1"/>
    </source>
</evidence>
<dbReference type="PANTHER" id="PTHR23355:SF37">
    <property type="entry name" value="EXORIBONUCLEASE 2"/>
    <property type="match status" value="1"/>
</dbReference>
<comment type="catalytic activity">
    <reaction evidence="1">
        <text>Exonucleolytic cleavage in the 3'- to 5'-direction to yield nucleoside 5'-phosphates.</text>
        <dbReference type="EC" id="3.1.13.1"/>
    </reaction>
</comment>
<evidence type="ECO:0000256" key="4">
    <source>
        <dbReference type="ARBA" id="ARBA00022490"/>
    </source>
</evidence>
<protein>
    <recommendedName>
        <fullName evidence="9">Exoribonuclease II</fullName>
        <ecNumber evidence="9">3.1.13.1</ecNumber>
    </recommendedName>
</protein>
<dbReference type="PANTHER" id="PTHR23355">
    <property type="entry name" value="RIBONUCLEASE"/>
    <property type="match status" value="1"/>
</dbReference>
<dbReference type="Pfam" id="PF00575">
    <property type="entry name" value="S1"/>
    <property type="match status" value="1"/>
</dbReference>
<feature type="domain" description="RNB" evidence="11">
    <location>
        <begin position="190"/>
        <end position="525"/>
    </location>
</feature>
<dbReference type="EC" id="3.1.13.1" evidence="9"/>
<gene>
    <name evidence="12" type="ORF">EXY25_04280</name>
</gene>
<feature type="domain" description="Cold-shock" evidence="10">
    <location>
        <begin position="23"/>
        <end position="79"/>
    </location>
</feature>
<dbReference type="Proteomes" id="UP000292544">
    <property type="component" value="Unassembled WGS sequence"/>
</dbReference>
<dbReference type="Gene3D" id="2.40.50.640">
    <property type="match status" value="1"/>
</dbReference>
<dbReference type="InterPro" id="IPR012340">
    <property type="entry name" value="NA-bd_OB-fold"/>
</dbReference>
<evidence type="ECO:0000256" key="5">
    <source>
        <dbReference type="ARBA" id="ARBA00022722"/>
    </source>
</evidence>
<dbReference type="NCBIfam" id="TIGR00358">
    <property type="entry name" value="3_prime_RNase"/>
    <property type="match status" value="1"/>
</dbReference>
<dbReference type="RefSeq" id="WP_130565835.1">
    <property type="nucleotide sequence ID" value="NZ_SHLY01000001.1"/>
</dbReference>
<dbReference type="InterPro" id="IPR050180">
    <property type="entry name" value="RNR_Ribonuclease"/>
</dbReference>
<evidence type="ECO:0000256" key="1">
    <source>
        <dbReference type="ARBA" id="ARBA00001849"/>
    </source>
</evidence>
<comment type="similarity">
    <text evidence="3">Belongs to the RNR ribonuclease family. RNase II subfamily.</text>
</comment>
<dbReference type="SUPFAM" id="SSF50249">
    <property type="entry name" value="Nucleic acid-binding proteins"/>
    <property type="match status" value="4"/>
</dbReference>
<keyword evidence="5" id="KW-0540">Nuclease</keyword>
<evidence type="ECO:0000259" key="11">
    <source>
        <dbReference type="SMART" id="SM00955"/>
    </source>
</evidence>
<comment type="subcellular location">
    <subcellularLocation>
        <location evidence="2">Cytoplasm</location>
    </subcellularLocation>
</comment>
<dbReference type="PROSITE" id="PS01175">
    <property type="entry name" value="RIBONUCLEASE_II"/>
    <property type="match status" value="1"/>
</dbReference>
<dbReference type="InterPro" id="IPR003029">
    <property type="entry name" value="S1_domain"/>
</dbReference>
<keyword evidence="7" id="KW-0269">Exonuclease</keyword>
<dbReference type="NCBIfam" id="TIGR02062">
    <property type="entry name" value="RNase_B"/>
    <property type="match status" value="1"/>
</dbReference>
<evidence type="ECO:0000256" key="7">
    <source>
        <dbReference type="ARBA" id="ARBA00022839"/>
    </source>
</evidence>
<evidence type="ECO:0000256" key="2">
    <source>
        <dbReference type="ARBA" id="ARBA00004496"/>
    </source>
</evidence>
<dbReference type="EMBL" id="SHLY01000001">
    <property type="protein sequence ID" value="TAA48446.1"/>
    <property type="molecule type" value="Genomic_DNA"/>
</dbReference>
<evidence type="ECO:0000256" key="6">
    <source>
        <dbReference type="ARBA" id="ARBA00022801"/>
    </source>
</evidence>
<comment type="caution">
    <text evidence="12">The sequence shown here is derived from an EMBL/GenBank/DDBJ whole genome shotgun (WGS) entry which is preliminary data.</text>
</comment>
<evidence type="ECO:0000313" key="13">
    <source>
        <dbReference type="Proteomes" id="UP000292544"/>
    </source>
</evidence>
<evidence type="ECO:0000256" key="8">
    <source>
        <dbReference type="ARBA" id="ARBA00022884"/>
    </source>
</evidence>
<dbReference type="InterPro" id="IPR011129">
    <property type="entry name" value="CSD"/>
</dbReference>
<dbReference type="InterPro" id="IPR004476">
    <property type="entry name" value="RNase_II/RNase_R"/>
</dbReference>
<keyword evidence="8" id="KW-0694">RNA-binding</keyword>